<dbReference type="InterPro" id="IPR029063">
    <property type="entry name" value="SAM-dependent_MTases_sf"/>
</dbReference>
<comment type="similarity">
    <text evidence="1 4">Belongs to the spermidine/spermine synthase family.</text>
</comment>
<keyword evidence="2 3" id="KW-0808">Transferase</keyword>
<dbReference type="NCBIfam" id="NF037959">
    <property type="entry name" value="MFS_SpdSyn"/>
    <property type="match status" value="1"/>
</dbReference>
<dbReference type="RefSeq" id="XP_029651089.1">
    <property type="nucleotide sequence ID" value="XM_029795229.2"/>
</dbReference>
<evidence type="ECO:0000256" key="2">
    <source>
        <dbReference type="ARBA" id="ARBA00022679"/>
    </source>
</evidence>
<dbReference type="PROSITE" id="PS01330">
    <property type="entry name" value="PABS_1"/>
    <property type="match status" value="1"/>
</dbReference>
<reference evidence="7 8" key="1">
    <citation type="submission" date="2025-08" db="UniProtKB">
        <authorList>
            <consortium name="RefSeq"/>
        </authorList>
    </citation>
    <scope>IDENTIFICATION</scope>
</reference>
<accession>A0A6P7THP5</accession>
<dbReference type="NCBIfam" id="NF002010">
    <property type="entry name" value="PRK00811.1"/>
    <property type="match status" value="1"/>
</dbReference>
<organism evidence="6 7">
    <name type="scientific">Octopus sinensis</name>
    <name type="common">East Asian common octopus</name>
    <dbReference type="NCBI Taxonomy" id="2607531"/>
    <lineage>
        <taxon>Eukaryota</taxon>
        <taxon>Metazoa</taxon>
        <taxon>Spiralia</taxon>
        <taxon>Lophotrochozoa</taxon>
        <taxon>Mollusca</taxon>
        <taxon>Cephalopoda</taxon>
        <taxon>Coleoidea</taxon>
        <taxon>Octopodiformes</taxon>
        <taxon>Octopoda</taxon>
        <taxon>Incirrata</taxon>
        <taxon>Octopodidae</taxon>
        <taxon>Octopus</taxon>
    </lineage>
</organism>
<evidence type="ECO:0000313" key="7">
    <source>
        <dbReference type="RefSeq" id="XP_029651089.1"/>
    </source>
</evidence>
<gene>
    <name evidence="7 9" type="primary">LOC115224354</name>
    <name evidence="8" type="synonym">LOC115227431</name>
</gene>
<dbReference type="InterPro" id="IPR030373">
    <property type="entry name" value="PABS_CS"/>
</dbReference>
<name>A0A6P7THP5_9MOLL</name>
<dbReference type="RefSeq" id="XP_029654125.1">
    <property type="nucleotide sequence ID" value="XM_029798265.2"/>
</dbReference>
<dbReference type="Gene3D" id="3.40.50.150">
    <property type="entry name" value="Vaccinia Virus protein VP39"/>
    <property type="match status" value="1"/>
</dbReference>
<dbReference type="Proteomes" id="UP000515154">
    <property type="component" value="Linkage group LG25"/>
</dbReference>
<dbReference type="Gene3D" id="2.30.140.10">
    <property type="entry name" value="Spermidine synthase, tetramerisation domain"/>
    <property type="match status" value="1"/>
</dbReference>
<dbReference type="HAMAP" id="MF_00198">
    <property type="entry name" value="Spermidine_synth"/>
    <property type="match status" value="1"/>
</dbReference>
<sequence length="289" mass="32985">MSHVENGWFHEIHNYMDLGISLAVEIEEVLFQGKSDYQDIQVFRSKKFGNMLVLDGLIQCTEWDEFAYQEMIANLPLYSHPNPKKVLVIGGGDGGVLREVAKHPMVKQIVLCELDEKVIEVSKQFLPKMALGFSHPKVTVCIEEGTKYMQQTEDRFDIIINDCTDPVGPGLGLYSRKFYENIHKVLNPGGILCSQGESQWFDHLLLKDIITFAKELFPRVAYAYAPMPTYLGGQIGFILCSKNQETKFSEPVRFLSDKDLEVFGMKYYNSEIHKSAFCLPQFSKHRLGL</sequence>
<feature type="domain" description="PABS" evidence="5">
    <location>
        <begin position="6"/>
        <end position="242"/>
    </location>
</feature>
<dbReference type="Pfam" id="PF01564">
    <property type="entry name" value="Spermine_synth"/>
    <property type="match status" value="1"/>
</dbReference>
<dbReference type="PANTHER" id="PTHR11558:SF11">
    <property type="entry name" value="SPERMIDINE SYNTHASE"/>
    <property type="match status" value="1"/>
</dbReference>
<dbReference type="FunFam" id="3.40.50.150:FF:000013">
    <property type="entry name" value="Spermidine synthase"/>
    <property type="match status" value="1"/>
</dbReference>
<keyword evidence="3" id="KW-0620">Polyamine biosynthesis</keyword>
<dbReference type="InterPro" id="IPR037163">
    <property type="entry name" value="Spermidine_synt_N_sf"/>
</dbReference>
<dbReference type="InterPro" id="IPR035246">
    <property type="entry name" value="Spermidine_synt_N"/>
</dbReference>
<protein>
    <submittedName>
        <fullName evidence="7 8 9">Spermidine synthase</fullName>
    </submittedName>
</protein>
<evidence type="ECO:0000256" key="4">
    <source>
        <dbReference type="RuleBase" id="RU003836"/>
    </source>
</evidence>
<dbReference type="InterPro" id="IPR030374">
    <property type="entry name" value="PABS"/>
</dbReference>
<dbReference type="PANTHER" id="PTHR11558">
    <property type="entry name" value="SPERMIDINE/SPERMINE SYNTHASE"/>
    <property type="match status" value="1"/>
</dbReference>
<dbReference type="RefSeq" id="XP_036369336.1">
    <property type="nucleotide sequence ID" value="XM_036513443.1"/>
</dbReference>
<dbReference type="GO" id="GO:0005829">
    <property type="term" value="C:cytosol"/>
    <property type="evidence" value="ECO:0007669"/>
    <property type="project" value="TreeGrafter"/>
</dbReference>
<dbReference type="NCBIfam" id="TIGR00417">
    <property type="entry name" value="speE"/>
    <property type="match status" value="1"/>
</dbReference>
<dbReference type="Pfam" id="PF17284">
    <property type="entry name" value="Spermine_synt_N"/>
    <property type="match status" value="1"/>
</dbReference>
<dbReference type="PROSITE" id="PS51006">
    <property type="entry name" value="PABS_2"/>
    <property type="match status" value="1"/>
</dbReference>
<proteinExistence type="inferred from homology"/>
<dbReference type="GO" id="GO:0008295">
    <property type="term" value="P:spermidine biosynthetic process"/>
    <property type="evidence" value="ECO:0007669"/>
    <property type="project" value="TreeGrafter"/>
</dbReference>
<evidence type="ECO:0000256" key="3">
    <source>
        <dbReference type="PROSITE-ProRule" id="PRU00354"/>
    </source>
</evidence>
<keyword evidence="6" id="KW-1185">Reference proteome</keyword>
<feature type="active site" description="Proton acceptor" evidence="3">
    <location>
        <position position="162"/>
    </location>
</feature>
<evidence type="ECO:0000313" key="6">
    <source>
        <dbReference type="Proteomes" id="UP000515154"/>
    </source>
</evidence>
<dbReference type="KEGG" id="osn:115227431"/>
<dbReference type="InterPro" id="IPR001045">
    <property type="entry name" value="Spermi_synthase"/>
</dbReference>
<dbReference type="GO" id="GO:0004766">
    <property type="term" value="F:spermidine synthase activity"/>
    <property type="evidence" value="ECO:0007669"/>
    <property type="project" value="TreeGrafter"/>
</dbReference>
<dbReference type="AlphaFoldDB" id="A0A6P7THP5"/>
<evidence type="ECO:0000256" key="1">
    <source>
        <dbReference type="ARBA" id="ARBA00007867"/>
    </source>
</evidence>
<evidence type="ECO:0000259" key="5">
    <source>
        <dbReference type="PROSITE" id="PS51006"/>
    </source>
</evidence>
<dbReference type="CDD" id="cd02440">
    <property type="entry name" value="AdoMet_MTases"/>
    <property type="match status" value="1"/>
</dbReference>
<dbReference type="SUPFAM" id="SSF53335">
    <property type="entry name" value="S-adenosyl-L-methionine-dependent methyltransferases"/>
    <property type="match status" value="1"/>
</dbReference>
<evidence type="ECO:0000313" key="9">
    <source>
        <dbReference type="RefSeq" id="XP_036369336.1"/>
    </source>
</evidence>
<dbReference type="KEGG" id="osn:115224354"/>
<evidence type="ECO:0000313" key="8">
    <source>
        <dbReference type="RefSeq" id="XP_029654125.1"/>
    </source>
</evidence>